<dbReference type="InterPro" id="IPR046825">
    <property type="entry name" value="PDH_C"/>
</dbReference>
<evidence type="ECO:0000313" key="6">
    <source>
        <dbReference type="Proteomes" id="UP001057481"/>
    </source>
</evidence>
<comment type="caution">
    <text evidence="5">The sequence shown here is derived from an EMBL/GenBank/DDBJ whole genome shotgun (WGS) entry which is preliminary data.</text>
</comment>
<evidence type="ECO:0000256" key="1">
    <source>
        <dbReference type="ARBA" id="ARBA00007964"/>
    </source>
</evidence>
<name>A0ABT0VGE8_9LACO</name>
<dbReference type="InterPro" id="IPR003099">
    <property type="entry name" value="Prephen_DH"/>
</dbReference>
<evidence type="ECO:0000313" key="5">
    <source>
        <dbReference type="EMBL" id="MCM2436860.1"/>
    </source>
</evidence>
<evidence type="ECO:0000259" key="4">
    <source>
        <dbReference type="PROSITE" id="PS51176"/>
    </source>
</evidence>
<dbReference type="Proteomes" id="UP001057481">
    <property type="component" value="Unassembled WGS sequence"/>
</dbReference>
<dbReference type="InterPro" id="IPR036291">
    <property type="entry name" value="NAD(P)-bd_dom_sf"/>
</dbReference>
<dbReference type="InterPro" id="IPR046826">
    <property type="entry name" value="PDH_N"/>
</dbReference>
<dbReference type="Pfam" id="PF02153">
    <property type="entry name" value="PDH_N"/>
    <property type="match status" value="1"/>
</dbReference>
<gene>
    <name evidence="5" type="ORF">KAK10_02795</name>
</gene>
<comment type="pathway">
    <text evidence="3">Amino-acid biosynthesis.</text>
</comment>
<dbReference type="SUPFAM" id="SSF48179">
    <property type="entry name" value="6-phosphogluconate dehydrogenase C-terminal domain-like"/>
    <property type="match status" value="1"/>
</dbReference>
<dbReference type="Gene3D" id="1.10.3660.10">
    <property type="entry name" value="6-phosphogluconate dehydrogenase C-terminal like domain"/>
    <property type="match status" value="1"/>
</dbReference>
<sequence>MKTILINGLGLMGASLASHLAQLGEYRILGYDRDRETLAVAIANGVIDEAIAITDFDYRQVDLVILGMPPKGIITTINHLATQFFGLAKQPLVMDLGSTKSTIMQAGAKLWHFVGGHPMTGSDKTGIGARQANLYDGRPFFLCGAAADQHAVKTLLAPLQANWQSITAKKHDQIVAGISDLPHVMAFALVNTIDQQTPTGWQTVTAGGFKDTTRIAQANSQLWTEILIANQQATVPQIEALITELVTFKTVLETNNSTQLTAMIEQANRIRRSLA</sequence>
<dbReference type="InterPro" id="IPR050812">
    <property type="entry name" value="Preph/Arog_dehydrog"/>
</dbReference>
<dbReference type="PANTHER" id="PTHR21363:SF0">
    <property type="entry name" value="PREPHENATE DEHYDROGENASE [NADP(+)]"/>
    <property type="match status" value="1"/>
</dbReference>
<dbReference type="RefSeq" id="WP_205143183.1">
    <property type="nucleotide sequence ID" value="NZ_JAFBDN010000004.1"/>
</dbReference>
<protein>
    <submittedName>
        <fullName evidence="5">Prephenate dehydrogenase/arogenate dehydrogenase family protein</fullName>
    </submittedName>
</protein>
<reference evidence="5" key="1">
    <citation type="submission" date="2021-04" db="EMBL/GenBank/DDBJ databases">
        <title>Taxonomic assessment of Weissella genus.</title>
        <authorList>
            <person name="Fanelli F."/>
            <person name="Chieffi D."/>
            <person name="Dell'Aquila A."/>
            <person name="Gyu-Sung C."/>
            <person name="Franz C.M.A.P."/>
            <person name="Fusco V."/>
        </authorList>
    </citation>
    <scope>NUCLEOTIDE SEQUENCE</scope>
    <source>
        <strain evidence="5">LMG 25373</strain>
    </source>
</reference>
<dbReference type="EMBL" id="JAGMVS010000039">
    <property type="protein sequence ID" value="MCM2436860.1"/>
    <property type="molecule type" value="Genomic_DNA"/>
</dbReference>
<dbReference type="Pfam" id="PF20463">
    <property type="entry name" value="PDH_C"/>
    <property type="match status" value="1"/>
</dbReference>
<dbReference type="InterPro" id="IPR008927">
    <property type="entry name" value="6-PGluconate_DH-like_C_sf"/>
</dbReference>
<proteinExistence type="inferred from homology"/>
<evidence type="ECO:0000256" key="2">
    <source>
        <dbReference type="ARBA" id="ARBA00023002"/>
    </source>
</evidence>
<feature type="domain" description="Prephenate/arogenate dehydrogenase" evidence="4">
    <location>
        <begin position="2"/>
        <end position="275"/>
    </location>
</feature>
<organism evidence="5 6">
    <name type="scientific">Periweissella beninensis</name>
    <dbReference type="NCBI Taxonomy" id="504936"/>
    <lineage>
        <taxon>Bacteria</taxon>
        <taxon>Bacillati</taxon>
        <taxon>Bacillota</taxon>
        <taxon>Bacilli</taxon>
        <taxon>Lactobacillales</taxon>
        <taxon>Lactobacillaceae</taxon>
        <taxon>Periweissella</taxon>
    </lineage>
</organism>
<evidence type="ECO:0000256" key="3">
    <source>
        <dbReference type="ARBA" id="ARBA00029440"/>
    </source>
</evidence>
<comment type="similarity">
    <text evidence="1">Belongs to the prephenate/arogenate dehydrogenase family.</text>
</comment>
<dbReference type="PROSITE" id="PS51176">
    <property type="entry name" value="PDH_ADH"/>
    <property type="match status" value="1"/>
</dbReference>
<dbReference type="Gene3D" id="3.40.50.720">
    <property type="entry name" value="NAD(P)-binding Rossmann-like Domain"/>
    <property type="match status" value="1"/>
</dbReference>
<dbReference type="SUPFAM" id="SSF51735">
    <property type="entry name" value="NAD(P)-binding Rossmann-fold domains"/>
    <property type="match status" value="1"/>
</dbReference>
<keyword evidence="6" id="KW-1185">Reference proteome</keyword>
<dbReference type="PANTHER" id="PTHR21363">
    <property type="entry name" value="PREPHENATE DEHYDROGENASE"/>
    <property type="match status" value="1"/>
</dbReference>
<keyword evidence="2" id="KW-0560">Oxidoreductase</keyword>
<accession>A0ABT0VGE8</accession>